<dbReference type="GO" id="GO:0015293">
    <property type="term" value="F:symporter activity"/>
    <property type="evidence" value="ECO:0007669"/>
    <property type="project" value="InterPro"/>
</dbReference>
<organism evidence="4">
    <name type="scientific">Medioppia subpectinata</name>
    <dbReference type="NCBI Taxonomy" id="1979941"/>
    <lineage>
        <taxon>Eukaryota</taxon>
        <taxon>Metazoa</taxon>
        <taxon>Ecdysozoa</taxon>
        <taxon>Arthropoda</taxon>
        <taxon>Chelicerata</taxon>
        <taxon>Arachnida</taxon>
        <taxon>Acari</taxon>
        <taxon>Acariformes</taxon>
        <taxon>Sarcoptiformes</taxon>
        <taxon>Oribatida</taxon>
        <taxon>Brachypylina</taxon>
        <taxon>Oppioidea</taxon>
        <taxon>Oppiidae</taxon>
        <taxon>Medioppia</taxon>
    </lineage>
</organism>
<dbReference type="EMBL" id="CAJPIZ010000539">
    <property type="protein sequence ID" value="CAG2101691.1"/>
    <property type="molecule type" value="Genomic_DNA"/>
</dbReference>
<name>A0A7R9PUX2_9ACAR</name>
<evidence type="ECO:0000256" key="1">
    <source>
        <dbReference type="ARBA" id="ARBA00008335"/>
    </source>
</evidence>
<keyword evidence="3" id="KW-0812">Transmembrane</keyword>
<dbReference type="PANTHER" id="PTHR11328:SF28">
    <property type="entry name" value="MAJOR FACILITATOR SUPERFAMILY DOMAIN-CONTAINING PROTEIN 12"/>
    <property type="match status" value="1"/>
</dbReference>
<feature type="transmembrane region" description="Helical" evidence="3">
    <location>
        <begin position="62"/>
        <end position="81"/>
    </location>
</feature>
<feature type="transmembrane region" description="Helical" evidence="3">
    <location>
        <begin position="248"/>
        <end position="267"/>
    </location>
</feature>
<dbReference type="PANTHER" id="PTHR11328">
    <property type="entry name" value="MAJOR FACILITATOR SUPERFAMILY DOMAIN-CONTAINING PROTEIN"/>
    <property type="match status" value="1"/>
</dbReference>
<evidence type="ECO:0000256" key="3">
    <source>
        <dbReference type="SAM" id="Phobius"/>
    </source>
</evidence>
<feature type="transmembrane region" description="Helical" evidence="3">
    <location>
        <begin position="215"/>
        <end position="233"/>
    </location>
</feature>
<dbReference type="OrthoDB" id="6505316at2759"/>
<dbReference type="InterPro" id="IPR039672">
    <property type="entry name" value="MFS_2"/>
</dbReference>
<dbReference type="Pfam" id="PF13347">
    <property type="entry name" value="MFS_2"/>
    <property type="match status" value="1"/>
</dbReference>
<accession>A0A7R9PUX2</accession>
<gene>
    <name evidence="4" type="ORF">OSB1V03_LOCUS1733</name>
</gene>
<evidence type="ECO:0000313" key="4">
    <source>
        <dbReference type="EMBL" id="CAD7621261.1"/>
    </source>
</evidence>
<dbReference type="InterPro" id="IPR036259">
    <property type="entry name" value="MFS_trans_sf"/>
</dbReference>
<feature type="transmembrane region" description="Helical" evidence="3">
    <location>
        <begin position="134"/>
        <end position="150"/>
    </location>
</feature>
<dbReference type="GO" id="GO:0005886">
    <property type="term" value="C:plasma membrane"/>
    <property type="evidence" value="ECO:0007669"/>
    <property type="project" value="TreeGrafter"/>
</dbReference>
<dbReference type="AlphaFoldDB" id="A0A7R9PUX2"/>
<proteinExistence type="inferred from homology"/>
<dbReference type="Gene3D" id="1.20.1250.20">
    <property type="entry name" value="MFS general substrate transporter like domains"/>
    <property type="match status" value="1"/>
</dbReference>
<dbReference type="SUPFAM" id="SSF103473">
    <property type="entry name" value="MFS general substrate transporter"/>
    <property type="match status" value="1"/>
</dbReference>
<feature type="region of interest" description="Disordered" evidence="2">
    <location>
        <begin position="414"/>
        <end position="433"/>
    </location>
</feature>
<dbReference type="Proteomes" id="UP000759131">
    <property type="component" value="Unassembled WGS sequence"/>
</dbReference>
<dbReference type="GO" id="GO:0008643">
    <property type="term" value="P:carbohydrate transport"/>
    <property type="evidence" value="ECO:0007669"/>
    <property type="project" value="InterPro"/>
</dbReference>
<keyword evidence="5" id="KW-1185">Reference proteome</keyword>
<comment type="similarity">
    <text evidence="1">Belongs to the major facilitator superfamily.</text>
</comment>
<evidence type="ECO:0000313" key="5">
    <source>
        <dbReference type="Proteomes" id="UP000759131"/>
    </source>
</evidence>
<feature type="transmembrane region" description="Helical" evidence="3">
    <location>
        <begin position="93"/>
        <end position="113"/>
    </location>
</feature>
<dbReference type="EMBL" id="OC855114">
    <property type="protein sequence ID" value="CAD7621261.1"/>
    <property type="molecule type" value="Genomic_DNA"/>
</dbReference>
<sequence>MDFNQNTLDDNIIHTEPLNDVTTGTTNGYLKDVDSTDLSGRLRPSLASISPVRPKLPFKTKFFYSLGHIYNDLTVSIWFSYTLLYFKYQFDDSMAGALILIGQFADAIASPVVGFQSDRPSDLWIFRYGRRKTWHLLGVIMNTISVPIVYNTPCFPGNCELASSWARFAWYAVLIIIFQSGWAATQVSHVSLIVDLTDDTNERIALNAYRQAATIGANICLYMVTLFVIGFGSSDTLSKKDLDVFTKVSYIVCGIGIVFSILFHVFVKEPEYTAKPRKVRPSVFTVETKRLAQASRGSTSTMTLLAQNQPDTASSGRPSICAIPEPSSVELGQYLRSKANQKRWSHWLKSFSVYAALPSGYINDAQGQGSLLSQLIVGIDCDIDCCCERSKSSTALAKRCTESYSKAVVVCSSSSSTSSPRKVVTKPYNKKRI</sequence>
<keyword evidence="3" id="KW-1133">Transmembrane helix</keyword>
<feature type="transmembrane region" description="Helical" evidence="3">
    <location>
        <begin position="170"/>
        <end position="194"/>
    </location>
</feature>
<keyword evidence="3" id="KW-0472">Membrane</keyword>
<protein>
    <submittedName>
        <fullName evidence="4">Uncharacterized protein</fullName>
    </submittedName>
</protein>
<evidence type="ECO:0000256" key="2">
    <source>
        <dbReference type="SAM" id="MobiDB-lite"/>
    </source>
</evidence>
<reference evidence="4" key="1">
    <citation type="submission" date="2020-11" db="EMBL/GenBank/DDBJ databases">
        <authorList>
            <person name="Tran Van P."/>
        </authorList>
    </citation>
    <scope>NUCLEOTIDE SEQUENCE</scope>
</reference>